<proteinExistence type="predicted"/>
<dbReference type="PANTHER" id="PTHR23513">
    <property type="entry name" value="INTEGRAL MEMBRANE EFFLUX PROTEIN-RELATED"/>
    <property type="match status" value="1"/>
</dbReference>
<dbReference type="EMBL" id="CP043473">
    <property type="protein sequence ID" value="QEL57342.1"/>
    <property type="molecule type" value="Genomic_DNA"/>
</dbReference>
<evidence type="ECO:0000256" key="6">
    <source>
        <dbReference type="SAM" id="Phobius"/>
    </source>
</evidence>
<dbReference type="Proteomes" id="UP000322079">
    <property type="component" value="Chromosome"/>
</dbReference>
<dbReference type="PANTHER" id="PTHR23513:SF6">
    <property type="entry name" value="MAJOR FACILITATOR SUPERFAMILY ASSOCIATED DOMAIN-CONTAINING PROTEIN"/>
    <property type="match status" value="1"/>
</dbReference>
<dbReference type="SUPFAM" id="SSF103473">
    <property type="entry name" value="MFS general substrate transporter"/>
    <property type="match status" value="1"/>
</dbReference>
<feature type="transmembrane region" description="Helical" evidence="6">
    <location>
        <begin position="292"/>
        <end position="311"/>
    </location>
</feature>
<evidence type="ECO:0000256" key="4">
    <source>
        <dbReference type="ARBA" id="ARBA00022989"/>
    </source>
</evidence>
<dbReference type="InterPro" id="IPR011701">
    <property type="entry name" value="MFS"/>
</dbReference>
<protein>
    <submittedName>
        <fullName evidence="7">MFS transporter</fullName>
    </submittedName>
</protein>
<dbReference type="GO" id="GO:0022857">
    <property type="term" value="F:transmembrane transporter activity"/>
    <property type="evidence" value="ECO:0007669"/>
    <property type="project" value="InterPro"/>
</dbReference>
<feature type="transmembrane region" description="Helical" evidence="6">
    <location>
        <begin position="83"/>
        <end position="101"/>
    </location>
</feature>
<comment type="subcellular location">
    <subcellularLocation>
        <location evidence="1">Cell membrane</location>
        <topology evidence="1">Multi-pass membrane protein</topology>
    </subcellularLocation>
</comment>
<evidence type="ECO:0000256" key="1">
    <source>
        <dbReference type="ARBA" id="ARBA00004651"/>
    </source>
</evidence>
<dbReference type="Pfam" id="PF07690">
    <property type="entry name" value="MFS_1"/>
    <property type="match status" value="1"/>
</dbReference>
<dbReference type="InterPro" id="IPR036259">
    <property type="entry name" value="MFS_trans_sf"/>
</dbReference>
<evidence type="ECO:0000256" key="5">
    <source>
        <dbReference type="ARBA" id="ARBA00023136"/>
    </source>
</evidence>
<keyword evidence="3 6" id="KW-0812">Transmembrane</keyword>
<feature type="transmembrane region" description="Helical" evidence="6">
    <location>
        <begin position="229"/>
        <end position="249"/>
    </location>
</feature>
<dbReference type="AlphaFoldDB" id="A0A5C1DL70"/>
<keyword evidence="2" id="KW-1003">Cell membrane</keyword>
<feature type="transmembrane region" description="Helical" evidence="6">
    <location>
        <begin position="168"/>
        <end position="191"/>
    </location>
</feature>
<evidence type="ECO:0000313" key="7">
    <source>
        <dbReference type="EMBL" id="QEL57342.1"/>
    </source>
</evidence>
<feature type="transmembrane region" description="Helical" evidence="6">
    <location>
        <begin position="20"/>
        <end position="44"/>
    </location>
</feature>
<dbReference type="KEGG" id="chrm:FYK34_18090"/>
<reference evidence="7 8" key="1">
    <citation type="submission" date="2019-08" db="EMBL/GenBank/DDBJ databases">
        <title>Chromobacterium paludis, a novel bacterium isolated from a Maryland marsh pond.</title>
        <authorList>
            <person name="Blackburn M.B."/>
            <person name="Gundersen-Rindal D.E."/>
        </authorList>
    </citation>
    <scope>NUCLEOTIDE SEQUENCE [LARGE SCALE GENOMIC DNA]</scope>
    <source>
        <strain evidence="8">IIBBL 257-1</strain>
    </source>
</reference>
<name>A0A5C1DL70_9NEIS</name>
<feature type="transmembrane region" description="Helical" evidence="6">
    <location>
        <begin position="350"/>
        <end position="375"/>
    </location>
</feature>
<dbReference type="GO" id="GO:0005886">
    <property type="term" value="C:plasma membrane"/>
    <property type="evidence" value="ECO:0007669"/>
    <property type="project" value="UniProtKB-SubCell"/>
</dbReference>
<evidence type="ECO:0000313" key="8">
    <source>
        <dbReference type="Proteomes" id="UP000322079"/>
    </source>
</evidence>
<keyword evidence="4 6" id="KW-1133">Transmembrane helix</keyword>
<evidence type="ECO:0000256" key="2">
    <source>
        <dbReference type="ARBA" id="ARBA00022475"/>
    </source>
</evidence>
<gene>
    <name evidence="7" type="ORF">FYK34_18090</name>
</gene>
<organism evidence="7 8">
    <name type="scientific">Chromobacterium paludis</name>
    <dbReference type="NCBI Taxonomy" id="2605945"/>
    <lineage>
        <taxon>Bacteria</taxon>
        <taxon>Pseudomonadati</taxon>
        <taxon>Pseudomonadota</taxon>
        <taxon>Betaproteobacteria</taxon>
        <taxon>Neisseriales</taxon>
        <taxon>Chromobacteriaceae</taxon>
        <taxon>Chromobacterium</taxon>
    </lineage>
</organism>
<dbReference type="Gene3D" id="1.20.1250.20">
    <property type="entry name" value="MFS general substrate transporter like domains"/>
    <property type="match status" value="2"/>
</dbReference>
<keyword evidence="5 6" id="KW-0472">Membrane</keyword>
<evidence type="ECO:0000256" key="3">
    <source>
        <dbReference type="ARBA" id="ARBA00022692"/>
    </source>
</evidence>
<feature type="transmembrane region" description="Helical" evidence="6">
    <location>
        <begin position="381"/>
        <end position="401"/>
    </location>
</feature>
<feature type="transmembrane region" description="Helical" evidence="6">
    <location>
        <begin position="261"/>
        <end position="280"/>
    </location>
</feature>
<dbReference type="RefSeq" id="WP_149298904.1">
    <property type="nucleotide sequence ID" value="NZ_CP043473.1"/>
</dbReference>
<feature type="transmembrane region" description="Helical" evidence="6">
    <location>
        <begin position="51"/>
        <end position="71"/>
    </location>
</feature>
<accession>A0A5C1DL70</accession>
<feature type="transmembrane region" description="Helical" evidence="6">
    <location>
        <begin position="317"/>
        <end position="338"/>
    </location>
</feature>
<sequence length="433" mass="45680">MLERPSDAALSYAPCRVLPALLLADALLRLAYLAEAAVLPWWIASQGGAGALARFSSALAVAAFAAVLFAAPLGDRYGKSAQMVRSSCLLALLGAALAWLAMRPAFRLADVLLLGSVQMLAWAFADQGRNNILPERIPASALPQALRWRKTGQSLSGILGPMLGAAGLHWLGVAGALWLSAALYVLAALAMRRVPREAPARRPALRPGAWAAQLAEGFRAKWQVPMERGWTAVNFVLWIFQGPAVGMLIPLKVHALGLGGGWLGNCLTALSLGVLAGSAVGSQWLVARLGRYRVRVGLGMLEGLCFAAAGFSPSAPWLLAALVAGGFCNAAMSLVGATHRSLGLPLDYRVRLSAVSSMSTQLAGAIGPALIGVALSRCSVATVYGAAGLLMMLSCLGYLWVPRFSEFLSLEHGQAADWYRREYPQVFGKEPQA</sequence>
<keyword evidence="8" id="KW-1185">Reference proteome</keyword>